<gene>
    <name evidence="1" type="ORF">QWZ12_16625</name>
</gene>
<organism evidence="1 2">
    <name type="scientific">Methylobacterium adhaesivum</name>
    <dbReference type="NCBI Taxonomy" id="333297"/>
    <lineage>
        <taxon>Bacteria</taxon>
        <taxon>Pseudomonadati</taxon>
        <taxon>Pseudomonadota</taxon>
        <taxon>Alphaproteobacteria</taxon>
        <taxon>Hyphomicrobiales</taxon>
        <taxon>Methylobacteriaceae</taxon>
        <taxon>Methylobacterium</taxon>
    </lineage>
</organism>
<keyword evidence="2" id="KW-1185">Reference proteome</keyword>
<dbReference type="EMBL" id="JAUFPX010000016">
    <property type="protein sequence ID" value="MDN3592223.1"/>
    <property type="molecule type" value="Genomic_DNA"/>
</dbReference>
<name>A0ABT8BLY7_9HYPH</name>
<dbReference type="RefSeq" id="WP_238227735.1">
    <property type="nucleotide sequence ID" value="NZ_BPQD01000037.1"/>
</dbReference>
<protein>
    <submittedName>
        <fullName evidence="1">Uncharacterized protein</fullName>
    </submittedName>
</protein>
<comment type="caution">
    <text evidence="1">The sequence shown here is derived from an EMBL/GenBank/DDBJ whole genome shotgun (WGS) entry which is preliminary data.</text>
</comment>
<sequence length="158" mass="17507">MLTFEFGPPYLRITEPHVSNSPAAWIRERAAQRRVRPCGAWHLFIFCCHWRIAVSGELLAEDESPADQIEAAVRAVDGQKLTAFALDAATSTSAFTFDLGASLTTWPYADEVDEPWSLYLPGGQVLTYRSDGCRSLGSADKEPDGHVWIPVDQDVRVP</sequence>
<proteinExistence type="predicted"/>
<reference evidence="2" key="1">
    <citation type="journal article" date="2019" name="Int. J. Syst. Evol. Microbiol.">
        <title>The Global Catalogue of Microorganisms (GCM) 10K type strain sequencing project: providing services to taxonomists for standard genome sequencing and annotation.</title>
        <authorList>
            <consortium name="The Broad Institute Genomics Platform"/>
            <consortium name="The Broad Institute Genome Sequencing Center for Infectious Disease"/>
            <person name="Wu L."/>
            <person name="Ma J."/>
        </authorList>
    </citation>
    <scope>NUCLEOTIDE SEQUENCE [LARGE SCALE GENOMIC DNA]</scope>
    <source>
        <strain evidence="2">CECT 7069</strain>
    </source>
</reference>
<evidence type="ECO:0000313" key="2">
    <source>
        <dbReference type="Proteomes" id="UP001224644"/>
    </source>
</evidence>
<accession>A0ABT8BLY7</accession>
<evidence type="ECO:0000313" key="1">
    <source>
        <dbReference type="EMBL" id="MDN3592223.1"/>
    </source>
</evidence>
<dbReference type="Proteomes" id="UP001224644">
    <property type="component" value="Unassembled WGS sequence"/>
</dbReference>